<evidence type="ECO:0000313" key="2">
    <source>
        <dbReference type="Proteomes" id="UP000287872"/>
    </source>
</evidence>
<dbReference type="OrthoDB" id="1725471at2"/>
<keyword evidence="2" id="KW-1185">Reference proteome</keyword>
<evidence type="ECO:0000313" key="1">
    <source>
        <dbReference type="EMBL" id="GCD13065.1"/>
    </source>
</evidence>
<gene>
    <name evidence="1" type="ORF">Ctaglu_46880</name>
</gene>
<dbReference type="EMBL" id="BHYK01000054">
    <property type="protein sequence ID" value="GCD13065.1"/>
    <property type="molecule type" value="Genomic_DNA"/>
</dbReference>
<comment type="caution">
    <text evidence="1">The sequence shown here is derived from an EMBL/GenBank/DDBJ whole genome shotgun (WGS) entry which is preliminary data.</text>
</comment>
<protein>
    <submittedName>
        <fullName evidence="1">Uncharacterized protein</fullName>
    </submittedName>
</protein>
<dbReference type="AlphaFoldDB" id="A0A401UU38"/>
<name>A0A401UU38_9CLOT</name>
<reference evidence="1 2" key="1">
    <citation type="submission" date="2018-11" db="EMBL/GenBank/DDBJ databases">
        <title>Genome sequencing and assembly of Clostridium tagluense strain A121.</title>
        <authorList>
            <person name="Murakami T."/>
            <person name="Segawa T."/>
            <person name="Shcherbakova V.A."/>
            <person name="Mori H."/>
            <person name="Yoshimura Y."/>
        </authorList>
    </citation>
    <scope>NUCLEOTIDE SEQUENCE [LARGE SCALE GENOMIC DNA]</scope>
    <source>
        <strain evidence="1 2">A121</strain>
    </source>
</reference>
<organism evidence="1 2">
    <name type="scientific">Clostridium tagluense</name>
    <dbReference type="NCBI Taxonomy" id="360422"/>
    <lineage>
        <taxon>Bacteria</taxon>
        <taxon>Bacillati</taxon>
        <taxon>Bacillota</taxon>
        <taxon>Clostridia</taxon>
        <taxon>Eubacteriales</taxon>
        <taxon>Clostridiaceae</taxon>
        <taxon>Clostridium</taxon>
    </lineage>
</organism>
<proteinExistence type="predicted"/>
<dbReference type="RefSeq" id="WP_125006277.1">
    <property type="nucleotide sequence ID" value="NZ_BHYK01000054.1"/>
</dbReference>
<dbReference type="Proteomes" id="UP000287872">
    <property type="component" value="Unassembled WGS sequence"/>
</dbReference>
<accession>A0A401UU38</accession>
<sequence>MPNIEQMSHVANSCDGYDSVGTGFQSSIGTPFSKSCENCNHLKNNKCEVNLYDKVLAGLDQG</sequence>